<reference evidence="3 5" key="2">
    <citation type="submission" date="2018-08" db="EMBL/GenBank/DDBJ databases">
        <title>A genome reference for cultivated species of the human gut microbiota.</title>
        <authorList>
            <person name="Zou Y."/>
            <person name="Xue W."/>
            <person name="Luo G."/>
        </authorList>
    </citation>
    <scope>NUCLEOTIDE SEQUENCE [LARGE SCALE GENOMIC DNA]</scope>
    <source>
        <strain evidence="3 5">AF22-3AC</strain>
    </source>
</reference>
<dbReference type="Proteomes" id="UP000061809">
    <property type="component" value="Chromosome"/>
</dbReference>
<evidence type="ECO:0000313" key="1">
    <source>
        <dbReference type="EMBL" id="ALJ58112.1"/>
    </source>
</evidence>
<dbReference type="EMBL" id="VVYV01000026">
    <property type="protein sequence ID" value="KAA5416572.1"/>
    <property type="molecule type" value="Genomic_DNA"/>
</dbReference>
<evidence type="ECO:0000313" key="5">
    <source>
        <dbReference type="Proteomes" id="UP000283341"/>
    </source>
</evidence>
<proteinExistence type="predicted"/>
<evidence type="ECO:0000313" key="4">
    <source>
        <dbReference type="Proteomes" id="UP000061809"/>
    </source>
</evidence>
<dbReference type="EMBL" id="CP012801">
    <property type="protein sequence ID" value="ALJ58112.1"/>
    <property type="molecule type" value="Genomic_DNA"/>
</dbReference>
<reference evidence="2 6" key="3">
    <citation type="journal article" date="2019" name="Nat. Med.">
        <title>A library of human gut bacterial isolates paired with longitudinal multiomics data enables mechanistic microbiome research.</title>
        <authorList>
            <person name="Poyet M."/>
            <person name="Groussin M."/>
            <person name="Gibbons S.M."/>
            <person name="Avila-Pacheco J."/>
            <person name="Jiang X."/>
            <person name="Kearney S.M."/>
            <person name="Perrotta A.R."/>
            <person name="Berdy B."/>
            <person name="Zhao S."/>
            <person name="Lieberman T.D."/>
            <person name="Swanson P.K."/>
            <person name="Smith M."/>
            <person name="Roesemann S."/>
            <person name="Alexander J.E."/>
            <person name="Rich S.A."/>
            <person name="Livny J."/>
            <person name="Vlamakis H."/>
            <person name="Clish C."/>
            <person name="Bullock K."/>
            <person name="Deik A."/>
            <person name="Scott J."/>
            <person name="Pierce K.A."/>
            <person name="Xavier R.J."/>
            <person name="Alm E.J."/>
        </authorList>
    </citation>
    <scope>NUCLEOTIDE SEQUENCE [LARGE SCALE GENOMIC DNA]</scope>
    <source>
        <strain evidence="2 6">BIOML-A6</strain>
    </source>
</reference>
<gene>
    <name evidence="1" type="ORF">BcellWH2_00849</name>
    <name evidence="3" type="ORF">DWX97_21235</name>
    <name evidence="2" type="ORF">F2Y81_15560</name>
</gene>
<sequence>MKTISIDVDATSVQIETSMAGNGYVRVTAEVDERDSTKLLDSISKDDISDYMRENGYICEIE</sequence>
<reference evidence="1 4" key="1">
    <citation type="journal article" date="2015" name="Science">
        <title>Genetic determinants of in vivo fitness and diet responsiveness in multiple human gut Bacteroides.</title>
        <authorList>
            <person name="Wu M."/>
            <person name="McNulty N.P."/>
            <person name="Rodionov D.A."/>
            <person name="Khoroshkin M.S."/>
            <person name="Griffin N.W."/>
            <person name="Cheng J."/>
            <person name="Latreille P."/>
            <person name="Kerstetter R.A."/>
            <person name="Terrapon N."/>
            <person name="Henrissat B."/>
            <person name="Osterman A.L."/>
            <person name="Gordon J.I."/>
        </authorList>
    </citation>
    <scope>NUCLEOTIDE SEQUENCE [LARGE SCALE GENOMIC DNA]</scope>
    <source>
        <strain evidence="1 4">WH2</strain>
    </source>
</reference>
<dbReference type="PATRIC" id="fig|246787.4.peg.875"/>
<accession>A0A0P0G2L6</accession>
<evidence type="ECO:0000313" key="6">
    <source>
        <dbReference type="Proteomes" id="UP000448877"/>
    </source>
</evidence>
<evidence type="ECO:0000313" key="2">
    <source>
        <dbReference type="EMBL" id="KAA5416572.1"/>
    </source>
</evidence>
<dbReference type="EMBL" id="QRVJ01000027">
    <property type="protein sequence ID" value="RGS33691.1"/>
    <property type="molecule type" value="Genomic_DNA"/>
</dbReference>
<evidence type="ECO:0000313" key="3">
    <source>
        <dbReference type="EMBL" id="RGS33691.1"/>
    </source>
</evidence>
<dbReference type="RefSeq" id="WP_029328108.1">
    <property type="nucleotide sequence ID" value="NZ_CP012801.1"/>
</dbReference>
<dbReference type="AlphaFoldDB" id="A0A0P0G2L6"/>
<dbReference type="Proteomes" id="UP000448877">
    <property type="component" value="Unassembled WGS sequence"/>
</dbReference>
<dbReference type="Proteomes" id="UP000283341">
    <property type="component" value="Unassembled WGS sequence"/>
</dbReference>
<organism evidence="1 4">
    <name type="scientific">Bacteroides cellulosilyticus</name>
    <dbReference type="NCBI Taxonomy" id="246787"/>
    <lineage>
        <taxon>Bacteria</taxon>
        <taxon>Pseudomonadati</taxon>
        <taxon>Bacteroidota</taxon>
        <taxon>Bacteroidia</taxon>
        <taxon>Bacteroidales</taxon>
        <taxon>Bacteroidaceae</taxon>
        <taxon>Bacteroides</taxon>
    </lineage>
</organism>
<name>A0A0P0G2L6_9BACE</name>
<protein>
    <submittedName>
        <fullName evidence="1">Uncharacterized protein</fullName>
    </submittedName>
</protein>
<dbReference type="KEGG" id="bcel:BcellWH2_00849"/>